<dbReference type="GO" id="GO:0005886">
    <property type="term" value="C:plasma membrane"/>
    <property type="evidence" value="ECO:0007669"/>
    <property type="project" value="TreeGrafter"/>
</dbReference>
<dbReference type="PANTHER" id="PTHR11767:SF102">
    <property type="entry name" value="INWARDLY RECTIFYING POTASSIUM CHANNEL 1, ISOFORM F"/>
    <property type="match status" value="1"/>
</dbReference>
<keyword evidence="7 11" id="KW-1133">Transmembrane helix</keyword>
<organism evidence="14 15">
    <name type="scientific">Anaeromyxobacter diazotrophicus</name>
    <dbReference type="NCBI Taxonomy" id="2590199"/>
    <lineage>
        <taxon>Bacteria</taxon>
        <taxon>Pseudomonadati</taxon>
        <taxon>Myxococcota</taxon>
        <taxon>Myxococcia</taxon>
        <taxon>Myxococcales</taxon>
        <taxon>Cystobacterineae</taxon>
        <taxon>Anaeromyxobacteraceae</taxon>
        <taxon>Anaeromyxobacter</taxon>
    </lineage>
</organism>
<keyword evidence="4 11" id="KW-0812">Transmembrane</keyword>
<sequence>MTGSSPRRGRQRRHLAPFGTGRDVVSVGLESSALHDAYHTLLTMRWRAFFLLVFLGYVAANGLFALGYWALGDGIENAEPGSFRDAFFFSVQTLATIGYGKMAPRTLGANLLVALEALLGMVGLAVTTGLVFARFSRPTARVLFSKVAVVGPYEGVPSLMFRMANARSSQIVEARLKLTLIRNEITREGRPVRRLHDLALVRSEHAAFALTWTAVHPITPGSPLAGAEPEALREAMADLVVSLTGIDEGLSQSVHARHGYRSDDIRWGSRFADILTPGAERSFVDYDRFHDVEPLDAAPLAPPEPRSVRNP</sequence>
<dbReference type="InterPro" id="IPR013099">
    <property type="entry name" value="K_chnl_dom"/>
</dbReference>
<evidence type="ECO:0000259" key="13">
    <source>
        <dbReference type="Pfam" id="PF17655"/>
    </source>
</evidence>
<evidence type="ECO:0000256" key="5">
    <source>
        <dbReference type="ARBA" id="ARBA00022882"/>
    </source>
</evidence>
<evidence type="ECO:0000256" key="10">
    <source>
        <dbReference type="ARBA" id="ARBA00023303"/>
    </source>
</evidence>
<keyword evidence="3" id="KW-0633">Potassium transport</keyword>
<comment type="subcellular location">
    <subcellularLocation>
        <location evidence="1">Membrane</location>
        <topology evidence="1">Multi-pass membrane protein</topology>
    </subcellularLocation>
</comment>
<evidence type="ECO:0000256" key="11">
    <source>
        <dbReference type="SAM" id="Phobius"/>
    </source>
</evidence>
<evidence type="ECO:0000256" key="9">
    <source>
        <dbReference type="ARBA" id="ARBA00023136"/>
    </source>
</evidence>
<dbReference type="InterPro" id="IPR013518">
    <property type="entry name" value="K_chnl_inward-rec_Kir_cyto"/>
</dbReference>
<dbReference type="SUPFAM" id="SSF81324">
    <property type="entry name" value="Voltage-gated potassium channels"/>
    <property type="match status" value="1"/>
</dbReference>
<evidence type="ECO:0000256" key="6">
    <source>
        <dbReference type="ARBA" id="ARBA00022958"/>
    </source>
</evidence>
<evidence type="ECO:0000256" key="8">
    <source>
        <dbReference type="ARBA" id="ARBA00023065"/>
    </source>
</evidence>
<dbReference type="Proteomes" id="UP000503640">
    <property type="component" value="Unassembled WGS sequence"/>
</dbReference>
<dbReference type="InterPro" id="IPR014756">
    <property type="entry name" value="Ig_E-set"/>
</dbReference>
<dbReference type="InterPro" id="IPR016449">
    <property type="entry name" value="K_chnl_inward-rec_Kir"/>
</dbReference>
<proteinExistence type="predicted"/>
<dbReference type="GO" id="GO:1990573">
    <property type="term" value="P:potassium ion import across plasma membrane"/>
    <property type="evidence" value="ECO:0007669"/>
    <property type="project" value="TreeGrafter"/>
</dbReference>
<evidence type="ECO:0000256" key="7">
    <source>
        <dbReference type="ARBA" id="ARBA00022989"/>
    </source>
</evidence>
<protein>
    <submittedName>
        <fullName evidence="14">Inward rectifier potassium channel protein</fullName>
    </submittedName>
</protein>
<dbReference type="RefSeq" id="WP_176065164.1">
    <property type="nucleotide sequence ID" value="NZ_BJTG01000005.1"/>
</dbReference>
<evidence type="ECO:0000256" key="3">
    <source>
        <dbReference type="ARBA" id="ARBA00022538"/>
    </source>
</evidence>
<evidence type="ECO:0000259" key="12">
    <source>
        <dbReference type="Pfam" id="PF07885"/>
    </source>
</evidence>
<accession>A0A7I9VM88</accession>
<keyword evidence="8" id="KW-0406">Ion transport</keyword>
<evidence type="ECO:0000256" key="4">
    <source>
        <dbReference type="ARBA" id="ARBA00022692"/>
    </source>
</evidence>
<dbReference type="AlphaFoldDB" id="A0A7I9VM88"/>
<name>A0A7I9VM88_9BACT</name>
<evidence type="ECO:0000256" key="2">
    <source>
        <dbReference type="ARBA" id="ARBA00022448"/>
    </source>
</evidence>
<dbReference type="Pfam" id="PF17655">
    <property type="entry name" value="IRK_C"/>
    <property type="match status" value="1"/>
</dbReference>
<keyword evidence="5" id="KW-0851">Voltage-gated channel</keyword>
<dbReference type="Pfam" id="PF07885">
    <property type="entry name" value="Ion_trans_2"/>
    <property type="match status" value="1"/>
</dbReference>
<feature type="domain" description="Potassium channel" evidence="12">
    <location>
        <begin position="68"/>
        <end position="135"/>
    </location>
</feature>
<dbReference type="PRINTS" id="PR01320">
    <property type="entry name" value="KIRCHANNEL"/>
</dbReference>
<reference evidence="15" key="1">
    <citation type="journal article" date="2020" name="Appl. Environ. Microbiol.">
        <title>Diazotrophic Anaeromyxobacter Isolates from Soils.</title>
        <authorList>
            <person name="Masuda Y."/>
            <person name="Yamanaka H."/>
            <person name="Xu Z.X."/>
            <person name="Shiratori Y."/>
            <person name="Aono T."/>
            <person name="Amachi S."/>
            <person name="Senoo K."/>
            <person name="Itoh H."/>
        </authorList>
    </citation>
    <scope>NUCLEOTIDE SEQUENCE [LARGE SCALE GENOMIC DNA]</scope>
    <source>
        <strain evidence="15">R267</strain>
    </source>
</reference>
<keyword evidence="10 14" id="KW-0407">Ion channel</keyword>
<feature type="transmembrane region" description="Helical" evidence="11">
    <location>
        <begin position="111"/>
        <end position="133"/>
    </location>
</feature>
<dbReference type="PANTHER" id="PTHR11767">
    <property type="entry name" value="INWARD RECTIFIER POTASSIUM CHANNEL"/>
    <property type="match status" value="1"/>
</dbReference>
<dbReference type="Gene3D" id="1.10.287.70">
    <property type="match status" value="1"/>
</dbReference>
<dbReference type="Gene3D" id="2.60.40.1400">
    <property type="entry name" value="G protein-activated inward rectifier potassium channel 1"/>
    <property type="match status" value="1"/>
</dbReference>
<keyword evidence="9 11" id="KW-0472">Membrane</keyword>
<gene>
    <name evidence="14" type="ORF">AMYX_22570</name>
</gene>
<evidence type="ECO:0000313" key="14">
    <source>
        <dbReference type="EMBL" id="GEJ57516.1"/>
    </source>
</evidence>
<comment type="caution">
    <text evidence="14">The sequence shown here is derived from an EMBL/GenBank/DDBJ whole genome shotgun (WGS) entry which is preliminary data.</text>
</comment>
<feature type="domain" description="Inward rectifier potassium channel C-terminal" evidence="13">
    <location>
        <begin position="142"/>
        <end position="296"/>
    </location>
</feature>
<evidence type="ECO:0000256" key="1">
    <source>
        <dbReference type="ARBA" id="ARBA00004141"/>
    </source>
</evidence>
<dbReference type="SUPFAM" id="SSF81296">
    <property type="entry name" value="E set domains"/>
    <property type="match status" value="1"/>
</dbReference>
<dbReference type="InterPro" id="IPR041647">
    <property type="entry name" value="IRK_C"/>
</dbReference>
<feature type="transmembrane region" description="Helical" evidence="11">
    <location>
        <begin position="48"/>
        <end position="71"/>
    </location>
</feature>
<evidence type="ECO:0000313" key="15">
    <source>
        <dbReference type="Proteomes" id="UP000503640"/>
    </source>
</evidence>
<dbReference type="EMBL" id="BJTG01000005">
    <property type="protein sequence ID" value="GEJ57516.1"/>
    <property type="molecule type" value="Genomic_DNA"/>
</dbReference>
<keyword evidence="6" id="KW-0630">Potassium</keyword>
<keyword evidence="2" id="KW-0813">Transport</keyword>
<dbReference type="GO" id="GO:0034702">
    <property type="term" value="C:monoatomic ion channel complex"/>
    <property type="evidence" value="ECO:0007669"/>
    <property type="project" value="UniProtKB-KW"/>
</dbReference>
<dbReference type="GO" id="GO:0034765">
    <property type="term" value="P:regulation of monoatomic ion transmembrane transport"/>
    <property type="evidence" value="ECO:0007669"/>
    <property type="project" value="TreeGrafter"/>
</dbReference>
<keyword evidence="15" id="KW-1185">Reference proteome</keyword>
<dbReference type="GO" id="GO:0005242">
    <property type="term" value="F:inward rectifier potassium channel activity"/>
    <property type="evidence" value="ECO:0007669"/>
    <property type="project" value="InterPro"/>
</dbReference>